<keyword evidence="1" id="KW-0732">Signal</keyword>
<dbReference type="Pfam" id="PF07679">
    <property type="entry name" value="I-set"/>
    <property type="match status" value="1"/>
</dbReference>
<dbReference type="GO" id="GO:0050808">
    <property type="term" value="P:synapse organization"/>
    <property type="evidence" value="ECO:0007669"/>
    <property type="project" value="TreeGrafter"/>
</dbReference>
<keyword evidence="6" id="KW-1185">Reference proteome</keyword>
<dbReference type="InterPro" id="IPR050958">
    <property type="entry name" value="Cell_Adh-Cytoskel_Orgn"/>
</dbReference>
<dbReference type="GO" id="GO:0005886">
    <property type="term" value="C:plasma membrane"/>
    <property type="evidence" value="ECO:0007669"/>
    <property type="project" value="TreeGrafter"/>
</dbReference>
<dbReference type="GO" id="GO:0030424">
    <property type="term" value="C:axon"/>
    <property type="evidence" value="ECO:0007669"/>
    <property type="project" value="TreeGrafter"/>
</dbReference>
<dbReference type="PROSITE" id="PS50835">
    <property type="entry name" value="IG_LIKE"/>
    <property type="match status" value="1"/>
</dbReference>
<dbReference type="InterPro" id="IPR013098">
    <property type="entry name" value="Ig_I-set"/>
</dbReference>
<dbReference type="EMBL" id="CADCXU010024252">
    <property type="protein sequence ID" value="CAB0011691.1"/>
    <property type="molecule type" value="Genomic_DNA"/>
</dbReference>
<proteinExistence type="predicted"/>
<dbReference type="Gene3D" id="2.60.40.10">
    <property type="entry name" value="Immunoglobulins"/>
    <property type="match status" value="1"/>
</dbReference>
<dbReference type="InterPro" id="IPR036179">
    <property type="entry name" value="Ig-like_dom_sf"/>
</dbReference>
<dbReference type="SMART" id="SM00409">
    <property type="entry name" value="IG"/>
    <property type="match status" value="1"/>
</dbReference>
<dbReference type="FunFam" id="2.60.40.10:FF:000612">
    <property type="entry name" value="palladin isoform X1"/>
    <property type="match status" value="1"/>
</dbReference>
<dbReference type="GO" id="GO:0008046">
    <property type="term" value="F:axon guidance receptor activity"/>
    <property type="evidence" value="ECO:0007669"/>
    <property type="project" value="TreeGrafter"/>
</dbReference>
<dbReference type="SUPFAM" id="SSF48726">
    <property type="entry name" value="Immunoglobulin"/>
    <property type="match status" value="1"/>
</dbReference>
<accession>A0A6H5H6F2</accession>
<keyword evidence="3" id="KW-0393">Immunoglobulin domain</keyword>
<organism evidence="5 6">
    <name type="scientific">Nesidiocoris tenuis</name>
    <dbReference type="NCBI Taxonomy" id="355587"/>
    <lineage>
        <taxon>Eukaryota</taxon>
        <taxon>Metazoa</taxon>
        <taxon>Ecdysozoa</taxon>
        <taxon>Arthropoda</taxon>
        <taxon>Hexapoda</taxon>
        <taxon>Insecta</taxon>
        <taxon>Pterygota</taxon>
        <taxon>Neoptera</taxon>
        <taxon>Paraneoptera</taxon>
        <taxon>Hemiptera</taxon>
        <taxon>Heteroptera</taxon>
        <taxon>Panheteroptera</taxon>
        <taxon>Cimicomorpha</taxon>
        <taxon>Miridae</taxon>
        <taxon>Dicyphina</taxon>
        <taxon>Nesidiocoris</taxon>
    </lineage>
</organism>
<dbReference type="SMART" id="SM00408">
    <property type="entry name" value="IGc2"/>
    <property type="match status" value="1"/>
</dbReference>
<dbReference type="AlphaFoldDB" id="A0A6H5H6F2"/>
<evidence type="ECO:0000256" key="1">
    <source>
        <dbReference type="ARBA" id="ARBA00022729"/>
    </source>
</evidence>
<name>A0A6H5H6F2_9HEMI</name>
<dbReference type="InterPro" id="IPR003598">
    <property type="entry name" value="Ig_sub2"/>
</dbReference>
<sequence length="256" mass="28324">MVKPVNVSGLKDTRVELGKKVRLVCRCRGHPQPALAWYKDGHPVRASNASRIEFRKKRTSLVIPKAKLEDAGRYECRATSVTGQVASAWANVTVTIAPALTTRAPSLSPYVPKKCPIEKYCLNGGTCALYDTVQELVCTSRQNRDFEILFSPPEVGVNTRYIAAVLEYSTQEWTTFVELARLATTVIRMTNYQVCRGLHSLPKSTTGIIRADLPKTAMRRDFGLKSGKPSSPWPIASWSLGSQLSLWSSSTTAFQT</sequence>
<evidence type="ECO:0000256" key="2">
    <source>
        <dbReference type="ARBA" id="ARBA00023157"/>
    </source>
</evidence>
<gene>
    <name evidence="5" type="ORF">NTEN_LOCUS16599</name>
</gene>
<evidence type="ECO:0000256" key="3">
    <source>
        <dbReference type="ARBA" id="ARBA00023319"/>
    </source>
</evidence>
<feature type="domain" description="Ig-like" evidence="4">
    <location>
        <begin position="4"/>
        <end position="93"/>
    </location>
</feature>
<dbReference type="PANTHER" id="PTHR45080:SF8">
    <property type="entry name" value="IG-LIKE DOMAIN-CONTAINING PROTEIN"/>
    <property type="match status" value="1"/>
</dbReference>
<evidence type="ECO:0000259" key="4">
    <source>
        <dbReference type="PROSITE" id="PS50835"/>
    </source>
</evidence>
<protein>
    <recommendedName>
        <fullName evidence="4">Ig-like domain-containing protein</fullName>
    </recommendedName>
</protein>
<dbReference type="OrthoDB" id="6133584at2759"/>
<dbReference type="InterPro" id="IPR007110">
    <property type="entry name" value="Ig-like_dom"/>
</dbReference>
<evidence type="ECO:0000313" key="6">
    <source>
        <dbReference type="Proteomes" id="UP000479000"/>
    </source>
</evidence>
<keyword evidence="2" id="KW-1015">Disulfide bond</keyword>
<dbReference type="Proteomes" id="UP000479000">
    <property type="component" value="Unassembled WGS sequence"/>
</dbReference>
<dbReference type="GO" id="GO:0007156">
    <property type="term" value="P:homophilic cell adhesion via plasma membrane adhesion molecules"/>
    <property type="evidence" value="ECO:0007669"/>
    <property type="project" value="TreeGrafter"/>
</dbReference>
<reference evidence="5 6" key="1">
    <citation type="submission" date="2020-02" db="EMBL/GenBank/DDBJ databases">
        <authorList>
            <person name="Ferguson B K."/>
        </authorList>
    </citation>
    <scope>NUCLEOTIDE SEQUENCE [LARGE SCALE GENOMIC DNA]</scope>
</reference>
<dbReference type="InterPro" id="IPR013783">
    <property type="entry name" value="Ig-like_fold"/>
</dbReference>
<dbReference type="InterPro" id="IPR003599">
    <property type="entry name" value="Ig_sub"/>
</dbReference>
<dbReference type="GO" id="GO:0043025">
    <property type="term" value="C:neuronal cell body"/>
    <property type="evidence" value="ECO:0007669"/>
    <property type="project" value="TreeGrafter"/>
</dbReference>
<evidence type="ECO:0000313" key="5">
    <source>
        <dbReference type="EMBL" id="CAB0011691.1"/>
    </source>
</evidence>
<dbReference type="PANTHER" id="PTHR45080">
    <property type="entry name" value="CONTACTIN 5"/>
    <property type="match status" value="1"/>
</dbReference>